<dbReference type="PANTHER" id="PTHR33824:SF7">
    <property type="entry name" value="POLYKETIDE CYCLASE_DEHYDRASE AND LIPID TRANSPORT SUPERFAMILY PROTEIN"/>
    <property type="match status" value="1"/>
</dbReference>
<dbReference type="InterPro" id="IPR047137">
    <property type="entry name" value="ORF3"/>
</dbReference>
<feature type="domain" description="Coenzyme Q-binding protein COQ10 START" evidence="1">
    <location>
        <begin position="108"/>
        <end position="224"/>
    </location>
</feature>
<gene>
    <name evidence="2" type="ORF">PSIN1315_LOCUS8659</name>
</gene>
<dbReference type="SUPFAM" id="SSF55961">
    <property type="entry name" value="Bet v1-like"/>
    <property type="match status" value="1"/>
</dbReference>
<dbReference type="InterPro" id="IPR005031">
    <property type="entry name" value="COQ10_START"/>
</dbReference>
<dbReference type="EMBL" id="HBHY01013502">
    <property type="protein sequence ID" value="CAE0142020.1"/>
    <property type="molecule type" value="Transcribed_RNA"/>
</dbReference>
<dbReference type="Pfam" id="PF03364">
    <property type="entry name" value="Polyketide_cyc"/>
    <property type="match status" value="1"/>
</dbReference>
<dbReference type="AlphaFoldDB" id="A0A7S3BQ44"/>
<name>A0A7S3BQ44_9VIRI</name>
<reference evidence="2" key="1">
    <citation type="submission" date="2021-01" db="EMBL/GenBank/DDBJ databases">
        <authorList>
            <person name="Corre E."/>
            <person name="Pelletier E."/>
            <person name="Niang G."/>
            <person name="Scheremetjew M."/>
            <person name="Finn R."/>
            <person name="Kale V."/>
            <person name="Holt S."/>
            <person name="Cochrane G."/>
            <person name="Meng A."/>
            <person name="Brown T."/>
            <person name="Cohen L."/>
        </authorList>
    </citation>
    <scope>NUCLEOTIDE SEQUENCE</scope>
    <source>
        <strain evidence="2">RCC927</strain>
    </source>
</reference>
<evidence type="ECO:0000259" key="1">
    <source>
        <dbReference type="Pfam" id="PF03364"/>
    </source>
</evidence>
<proteinExistence type="predicted"/>
<sequence>MHAWSARCAAPRAPDAPARRAHARVRRTAARQAAWLESEVAVKCPDVPLAVAWDLWTQVRPRSSSVRLAAAWRAAATIRAGGETWHRGCAVLCCAWAGLTRAASAGLQRERIPNWMPWITSVTVDTEDERLSKWVLSTDSTPMKTVLDSLGQRLEYSWTARNLAAVPGQKIHWKSIDGLANKGAVRFYPEGEGCTLKMSIAYEVPDALTGMGPAVSPVLESIIEADLKRFDQYAQDIMAGRV</sequence>
<accession>A0A7S3BQ44</accession>
<organism evidence="2">
    <name type="scientific">Prasinoderma singulare</name>
    <dbReference type="NCBI Taxonomy" id="676789"/>
    <lineage>
        <taxon>Eukaryota</taxon>
        <taxon>Viridiplantae</taxon>
        <taxon>Prasinodermophyta</taxon>
        <taxon>Prasinodermophyceae</taxon>
        <taxon>Prasinodermales</taxon>
        <taxon>Prasinodermaceae</taxon>
        <taxon>Prasinoderma</taxon>
    </lineage>
</organism>
<dbReference type="InterPro" id="IPR023393">
    <property type="entry name" value="START-like_dom_sf"/>
</dbReference>
<dbReference type="Gene3D" id="3.30.530.20">
    <property type="match status" value="1"/>
</dbReference>
<evidence type="ECO:0000313" key="2">
    <source>
        <dbReference type="EMBL" id="CAE0142020.1"/>
    </source>
</evidence>
<dbReference type="PANTHER" id="PTHR33824">
    <property type="entry name" value="POLYKETIDE CYCLASE/DEHYDRASE AND LIPID TRANSPORT SUPERFAMILY PROTEIN"/>
    <property type="match status" value="1"/>
</dbReference>
<protein>
    <recommendedName>
        <fullName evidence="1">Coenzyme Q-binding protein COQ10 START domain-containing protein</fullName>
    </recommendedName>
</protein>